<dbReference type="Gene3D" id="3.40.50.300">
    <property type="entry name" value="P-loop containing nucleotide triphosphate hydrolases"/>
    <property type="match status" value="1"/>
</dbReference>
<evidence type="ECO:0000256" key="9">
    <source>
        <dbReference type="ARBA" id="ARBA00023134"/>
    </source>
</evidence>
<evidence type="ECO:0000256" key="1">
    <source>
        <dbReference type="ARBA" id="ARBA00022490"/>
    </source>
</evidence>
<evidence type="ECO:0000259" key="11">
    <source>
        <dbReference type="PROSITE" id="PS50936"/>
    </source>
</evidence>
<evidence type="ECO:0000256" key="10">
    <source>
        <dbReference type="HAMAP-Rule" id="MF_01820"/>
    </source>
</evidence>
<keyword evidence="2 10" id="KW-0690">Ribosome biogenesis</keyword>
<dbReference type="AlphaFoldDB" id="A0A926I8Q2"/>
<dbReference type="PROSITE" id="PS50936">
    <property type="entry name" value="ENGC_GTPASE"/>
    <property type="match status" value="1"/>
</dbReference>
<evidence type="ECO:0000256" key="4">
    <source>
        <dbReference type="ARBA" id="ARBA00022730"/>
    </source>
</evidence>
<dbReference type="InterPro" id="IPR030378">
    <property type="entry name" value="G_CP_dom"/>
</dbReference>
<dbReference type="InterPro" id="IPR031944">
    <property type="entry name" value="RsgA_N"/>
</dbReference>
<dbReference type="InterPro" id="IPR010914">
    <property type="entry name" value="RsgA_GTPase_dom"/>
</dbReference>
<evidence type="ECO:0000256" key="2">
    <source>
        <dbReference type="ARBA" id="ARBA00022517"/>
    </source>
</evidence>
<dbReference type="InterPro" id="IPR004881">
    <property type="entry name" value="Ribosome_biogen_GTPase_RsgA"/>
</dbReference>
<comment type="subcellular location">
    <subcellularLocation>
        <location evidence="10">Cytoplasm</location>
    </subcellularLocation>
</comment>
<feature type="domain" description="CP-type G" evidence="12">
    <location>
        <begin position="76"/>
        <end position="245"/>
    </location>
</feature>
<feature type="binding site" evidence="10">
    <location>
        <position position="269"/>
    </location>
    <ligand>
        <name>Zn(2+)</name>
        <dbReference type="ChEBI" id="CHEBI:29105"/>
    </ligand>
</feature>
<keyword evidence="8 10" id="KW-0694">RNA-binding</keyword>
<feature type="domain" description="EngC GTPase" evidence="11">
    <location>
        <begin position="85"/>
        <end position="243"/>
    </location>
</feature>
<feature type="binding site" evidence="10">
    <location>
        <begin position="125"/>
        <end position="128"/>
    </location>
    <ligand>
        <name>GTP</name>
        <dbReference type="ChEBI" id="CHEBI:37565"/>
    </ligand>
</feature>
<dbReference type="PANTHER" id="PTHR32120:SF11">
    <property type="entry name" value="SMALL RIBOSOMAL SUBUNIT BIOGENESIS GTPASE RSGA 1, MITOCHONDRIAL-RELATED"/>
    <property type="match status" value="1"/>
</dbReference>
<dbReference type="InterPro" id="IPR027417">
    <property type="entry name" value="P-loop_NTPase"/>
</dbReference>
<comment type="subunit">
    <text evidence="10">Monomer. Associates with 30S ribosomal subunit, binds 16S rRNA.</text>
</comment>
<dbReference type="InterPro" id="IPR012340">
    <property type="entry name" value="NA-bd_OB-fold"/>
</dbReference>
<keyword evidence="9 10" id="KW-0342">GTP-binding</keyword>
<evidence type="ECO:0000313" key="14">
    <source>
        <dbReference type="Proteomes" id="UP000610862"/>
    </source>
</evidence>
<feature type="binding site" evidence="10">
    <location>
        <position position="276"/>
    </location>
    <ligand>
        <name>Zn(2+)</name>
        <dbReference type="ChEBI" id="CHEBI:29105"/>
    </ligand>
</feature>
<dbReference type="Pfam" id="PF16745">
    <property type="entry name" value="RsgA_N"/>
    <property type="match status" value="1"/>
</dbReference>
<evidence type="ECO:0000256" key="3">
    <source>
        <dbReference type="ARBA" id="ARBA00022723"/>
    </source>
</evidence>
<comment type="similarity">
    <text evidence="10">Belongs to the TRAFAC class YlqF/YawG GTPase family. RsgA subfamily.</text>
</comment>
<dbReference type="GO" id="GO:0019843">
    <property type="term" value="F:rRNA binding"/>
    <property type="evidence" value="ECO:0007669"/>
    <property type="project" value="UniProtKB-KW"/>
</dbReference>
<dbReference type="Pfam" id="PF03193">
    <property type="entry name" value="RsgA_GTPase"/>
    <property type="match status" value="1"/>
</dbReference>
<keyword evidence="3 10" id="KW-0479">Metal-binding</keyword>
<sequence length="314" mass="34392">MKMKSKGVKCSGCLEGLIVKGIAGFYYVKSGDTVYRCKARGIFKQRDIKPAVGDKVVIEVIPDNDDSLIVDMLPRKNSFIRPFVANVDCFIIVAAAARPSPAPIVIDKFLVMAEKSGTDIVICINKCDMADSLQSKKAEKAEENIELLKNIYSSLYPVVCLDSKNGIGFDELKKLIKGKASALAGPSGVGKSTILNRLIPEAGAETGKVSEKSQRGRHTTRHSELFTIDVKTGTMIFDTPGFTSFDVLEAGEEELQHFFPEIMHSAAACRYSNCRHVAEPGCGVAKALSENKISESRYESYVSMLDEIKKSKQY</sequence>
<dbReference type="GO" id="GO:0003924">
    <property type="term" value="F:GTPase activity"/>
    <property type="evidence" value="ECO:0007669"/>
    <property type="project" value="UniProtKB-UniRule"/>
</dbReference>
<evidence type="ECO:0000256" key="7">
    <source>
        <dbReference type="ARBA" id="ARBA00022833"/>
    </source>
</evidence>
<feature type="binding site" evidence="10">
    <location>
        <position position="274"/>
    </location>
    <ligand>
        <name>Zn(2+)</name>
        <dbReference type="ChEBI" id="CHEBI:29105"/>
    </ligand>
</feature>
<dbReference type="GO" id="GO:0042274">
    <property type="term" value="P:ribosomal small subunit biogenesis"/>
    <property type="evidence" value="ECO:0007669"/>
    <property type="project" value="UniProtKB-UniRule"/>
</dbReference>
<keyword evidence="1 10" id="KW-0963">Cytoplasm</keyword>
<keyword evidence="7 10" id="KW-0862">Zinc</keyword>
<feature type="binding site" evidence="10">
    <location>
        <begin position="185"/>
        <end position="193"/>
    </location>
    <ligand>
        <name>GTP</name>
        <dbReference type="ChEBI" id="CHEBI:37565"/>
    </ligand>
</feature>
<dbReference type="SUPFAM" id="SSF52540">
    <property type="entry name" value="P-loop containing nucleoside triphosphate hydrolases"/>
    <property type="match status" value="1"/>
</dbReference>
<dbReference type="NCBIfam" id="TIGR00157">
    <property type="entry name" value="ribosome small subunit-dependent GTPase A"/>
    <property type="match status" value="1"/>
</dbReference>
<comment type="cofactor">
    <cofactor evidence="10">
        <name>Zn(2+)</name>
        <dbReference type="ChEBI" id="CHEBI:29105"/>
    </cofactor>
    <text evidence="10">Binds 1 zinc ion per subunit.</text>
</comment>
<reference evidence="13" key="1">
    <citation type="submission" date="2020-08" db="EMBL/GenBank/DDBJ databases">
        <title>Genome public.</title>
        <authorList>
            <person name="Liu C."/>
            <person name="Sun Q."/>
        </authorList>
    </citation>
    <scope>NUCLEOTIDE SEQUENCE</scope>
    <source>
        <strain evidence="13">NSJ-24</strain>
    </source>
</reference>
<accession>A0A926I8Q2</accession>
<organism evidence="13 14">
    <name type="scientific">Lentihominibacter hominis</name>
    <dbReference type="NCBI Taxonomy" id="2763645"/>
    <lineage>
        <taxon>Bacteria</taxon>
        <taxon>Bacillati</taxon>
        <taxon>Bacillota</taxon>
        <taxon>Clostridia</taxon>
        <taxon>Peptostreptococcales</taxon>
        <taxon>Anaerovoracaceae</taxon>
        <taxon>Lentihominibacter</taxon>
    </lineage>
</organism>
<feature type="binding site" evidence="10">
    <location>
        <position position="282"/>
    </location>
    <ligand>
        <name>Zn(2+)</name>
        <dbReference type="ChEBI" id="CHEBI:29105"/>
    </ligand>
</feature>
<evidence type="ECO:0000259" key="12">
    <source>
        <dbReference type="PROSITE" id="PS51721"/>
    </source>
</evidence>
<dbReference type="PANTHER" id="PTHR32120">
    <property type="entry name" value="SMALL RIBOSOMAL SUBUNIT BIOGENESIS GTPASE RSGA"/>
    <property type="match status" value="1"/>
</dbReference>
<dbReference type="EC" id="3.6.1.-" evidence="10"/>
<dbReference type="Gene3D" id="1.10.40.50">
    <property type="entry name" value="Probable gtpase engc, domain 3"/>
    <property type="match status" value="1"/>
</dbReference>
<name>A0A926I8Q2_9FIRM</name>
<evidence type="ECO:0000256" key="5">
    <source>
        <dbReference type="ARBA" id="ARBA00022741"/>
    </source>
</evidence>
<dbReference type="GO" id="GO:0046872">
    <property type="term" value="F:metal ion binding"/>
    <property type="evidence" value="ECO:0007669"/>
    <property type="project" value="UniProtKB-KW"/>
</dbReference>
<keyword evidence="14" id="KW-1185">Reference proteome</keyword>
<dbReference type="SUPFAM" id="SSF50249">
    <property type="entry name" value="Nucleic acid-binding proteins"/>
    <property type="match status" value="1"/>
</dbReference>
<evidence type="ECO:0000313" key="13">
    <source>
        <dbReference type="EMBL" id="MBC8568351.1"/>
    </source>
</evidence>
<gene>
    <name evidence="10 13" type="primary">rsgA</name>
    <name evidence="13" type="ORF">H8692_06245</name>
</gene>
<dbReference type="CDD" id="cd04466">
    <property type="entry name" value="S1_YloQ_GTPase"/>
    <property type="match status" value="1"/>
</dbReference>
<keyword evidence="4 10" id="KW-0699">rRNA-binding</keyword>
<comment type="caution">
    <text evidence="13">The sequence shown here is derived from an EMBL/GenBank/DDBJ whole genome shotgun (WGS) entry which is preliminary data.</text>
</comment>
<dbReference type="Gene3D" id="2.40.50.140">
    <property type="entry name" value="Nucleic acid-binding proteins"/>
    <property type="match status" value="1"/>
</dbReference>
<dbReference type="CDD" id="cd01854">
    <property type="entry name" value="YjeQ_EngC"/>
    <property type="match status" value="1"/>
</dbReference>
<proteinExistence type="inferred from homology"/>
<protein>
    <recommendedName>
        <fullName evidence="10">Small ribosomal subunit biogenesis GTPase RsgA</fullName>
        <ecNumber evidence="10">3.6.1.-</ecNumber>
    </recommendedName>
</protein>
<evidence type="ECO:0000256" key="8">
    <source>
        <dbReference type="ARBA" id="ARBA00022884"/>
    </source>
</evidence>
<dbReference type="PROSITE" id="PS51721">
    <property type="entry name" value="G_CP"/>
    <property type="match status" value="1"/>
</dbReference>
<evidence type="ECO:0000256" key="6">
    <source>
        <dbReference type="ARBA" id="ARBA00022801"/>
    </source>
</evidence>
<dbReference type="Proteomes" id="UP000610862">
    <property type="component" value="Unassembled WGS sequence"/>
</dbReference>
<dbReference type="HAMAP" id="MF_01820">
    <property type="entry name" value="GTPase_RsgA"/>
    <property type="match status" value="1"/>
</dbReference>
<dbReference type="GO" id="GO:0005737">
    <property type="term" value="C:cytoplasm"/>
    <property type="evidence" value="ECO:0007669"/>
    <property type="project" value="UniProtKB-SubCell"/>
</dbReference>
<keyword evidence="5 10" id="KW-0547">Nucleotide-binding</keyword>
<dbReference type="GO" id="GO:0005525">
    <property type="term" value="F:GTP binding"/>
    <property type="evidence" value="ECO:0007669"/>
    <property type="project" value="UniProtKB-UniRule"/>
</dbReference>
<keyword evidence="6 10" id="KW-0378">Hydrolase</keyword>
<dbReference type="RefSeq" id="WP_187525258.1">
    <property type="nucleotide sequence ID" value="NZ_JACRTA010000002.1"/>
</dbReference>
<comment type="function">
    <text evidence="10">One of several proteins that assist in the late maturation steps of the functional core of the 30S ribosomal subunit. Helps release RbfA from mature subunits. May play a role in the assembly of ribosomal proteins into the subunit. Circularly permuted GTPase that catalyzes slow GTP hydrolysis, GTPase activity is stimulated by the 30S ribosomal subunit.</text>
</comment>
<dbReference type="EMBL" id="JACRTA010000002">
    <property type="protein sequence ID" value="MBC8568351.1"/>
    <property type="molecule type" value="Genomic_DNA"/>
</dbReference>